<dbReference type="PANTHER" id="PTHR30185">
    <property type="entry name" value="CRYPTIC BETA-GLUCOSIDE BGL OPERON ANTITERMINATOR"/>
    <property type="match status" value="1"/>
</dbReference>
<feature type="domain" description="PRD" evidence="2">
    <location>
        <begin position="187"/>
        <end position="296"/>
    </location>
</feature>
<dbReference type="SMART" id="SM01061">
    <property type="entry name" value="CAT_RBD"/>
    <property type="match status" value="1"/>
</dbReference>
<dbReference type="InterPro" id="IPR050661">
    <property type="entry name" value="BglG_antiterminators"/>
</dbReference>
<keyword evidence="4" id="KW-1185">Reference proteome</keyword>
<dbReference type="EMBL" id="CP003261">
    <property type="protein sequence ID" value="AGK96037.1"/>
    <property type="molecule type" value="Genomic_DNA"/>
</dbReference>
<proteinExistence type="predicted"/>
<dbReference type="SUPFAM" id="SSF50151">
    <property type="entry name" value="SacY-like RNA-binding domain"/>
    <property type="match status" value="1"/>
</dbReference>
<dbReference type="SUPFAM" id="SSF63520">
    <property type="entry name" value="PTS-regulatory domain, PRD"/>
    <property type="match status" value="2"/>
</dbReference>
<accession>R4JYZ9</accession>
<reference evidence="3 4" key="1">
    <citation type="submission" date="2012-01" db="EMBL/GenBank/DDBJ databases">
        <title>Complete sequence of chromosome of Clostridium pasteurianum BC1.</title>
        <authorList>
            <consortium name="US DOE Joint Genome Institute"/>
            <person name="Lucas S."/>
            <person name="Han J."/>
            <person name="Lapidus A."/>
            <person name="Cheng J.-F."/>
            <person name="Goodwin L."/>
            <person name="Pitluck S."/>
            <person name="Peters L."/>
            <person name="Mikhailova N."/>
            <person name="Teshima H."/>
            <person name="Detter J.C."/>
            <person name="Han C."/>
            <person name="Tapia R."/>
            <person name="Land M."/>
            <person name="Hauser L."/>
            <person name="Kyrpides N."/>
            <person name="Ivanova N."/>
            <person name="Pagani I."/>
            <person name="Dunn J."/>
            <person name="Taghavi S."/>
            <person name="Francis A."/>
            <person name="van der Lelie D."/>
            <person name="Woyke T."/>
        </authorList>
    </citation>
    <scope>NUCLEOTIDE SEQUENCE [LARGE SCALE GENOMIC DNA]</scope>
    <source>
        <strain evidence="3 4">BC1</strain>
    </source>
</reference>
<sequence>MPRTLFIAHNIGVITVIIKKVLNNNVVTTLDENTKLEKVVMGRGIAFQKKIGDMLDSSKIEKVFILENTIENEKFQKLVNEIPMEYVKLSEAIISYGKEKLNTEFDDHIYIALTDHIAFAIKRFKEGISLKNHLLWEIQRIHKNEYEVGLWSLKLIEKELDIKMNVDEAGYIALHLIDASLNESMNNTMNITTIVQEILNIIKYFFTIEFNEDDISYDRLITHLKYFAQRVVSNKTLSQDHDEFLEMVKINYKQPCNCALKVKKFIEKNYHYKINDGEIVYLTLHIQRVISSVENHEKNKT</sequence>
<evidence type="ECO:0000313" key="3">
    <source>
        <dbReference type="EMBL" id="AGK96037.1"/>
    </source>
</evidence>
<dbReference type="NCBIfam" id="NF046042">
    <property type="entry name" value="LicT"/>
    <property type="match status" value="1"/>
</dbReference>
<evidence type="ECO:0000313" key="4">
    <source>
        <dbReference type="Proteomes" id="UP000013523"/>
    </source>
</evidence>
<dbReference type="GO" id="GO:0006355">
    <property type="term" value="P:regulation of DNA-templated transcription"/>
    <property type="evidence" value="ECO:0007669"/>
    <property type="project" value="InterPro"/>
</dbReference>
<evidence type="ECO:0000256" key="1">
    <source>
        <dbReference type="ARBA" id="ARBA00022737"/>
    </source>
</evidence>
<dbReference type="InterPro" id="IPR036650">
    <property type="entry name" value="CAT_RNA-bd_dom_sf"/>
</dbReference>
<dbReference type="Gene3D" id="1.10.1790.10">
    <property type="entry name" value="PRD domain"/>
    <property type="match status" value="2"/>
</dbReference>
<organism evidence="3 4">
    <name type="scientific">Clostridium pasteurianum BC1</name>
    <dbReference type="NCBI Taxonomy" id="86416"/>
    <lineage>
        <taxon>Bacteria</taxon>
        <taxon>Bacillati</taxon>
        <taxon>Bacillota</taxon>
        <taxon>Clostridia</taxon>
        <taxon>Eubacteriales</taxon>
        <taxon>Clostridiaceae</taxon>
        <taxon>Clostridium</taxon>
    </lineage>
</organism>
<dbReference type="Proteomes" id="UP000013523">
    <property type="component" value="Chromosome"/>
</dbReference>
<dbReference type="InterPro" id="IPR011608">
    <property type="entry name" value="PRD"/>
</dbReference>
<dbReference type="InterPro" id="IPR004341">
    <property type="entry name" value="CAT_RNA-bd_dom"/>
</dbReference>
<keyword evidence="1" id="KW-0677">Repeat</keyword>
<dbReference type="GO" id="GO:0003723">
    <property type="term" value="F:RNA binding"/>
    <property type="evidence" value="ECO:0007669"/>
    <property type="project" value="InterPro"/>
</dbReference>
<dbReference type="Gene3D" id="2.30.24.10">
    <property type="entry name" value="CAT RNA-binding domain"/>
    <property type="match status" value="1"/>
</dbReference>
<dbReference type="PROSITE" id="PS51372">
    <property type="entry name" value="PRD_2"/>
    <property type="match status" value="2"/>
</dbReference>
<dbReference type="PANTHER" id="PTHR30185:SF15">
    <property type="entry name" value="CRYPTIC BETA-GLUCOSIDE BGL OPERON ANTITERMINATOR"/>
    <property type="match status" value="1"/>
</dbReference>
<dbReference type="PATRIC" id="fig|86416.3.peg.1021"/>
<dbReference type="AlphaFoldDB" id="R4JYZ9"/>
<dbReference type="Pfam" id="PF00874">
    <property type="entry name" value="PRD"/>
    <property type="match status" value="2"/>
</dbReference>
<dbReference type="KEGG" id="cpas:Clopa_1028"/>
<gene>
    <name evidence="3" type="ORF">Clopa_1028</name>
</gene>
<feature type="domain" description="PRD" evidence="2">
    <location>
        <begin position="81"/>
        <end position="186"/>
    </location>
</feature>
<evidence type="ECO:0000259" key="2">
    <source>
        <dbReference type="PROSITE" id="PS51372"/>
    </source>
</evidence>
<dbReference type="HOGENOM" id="CLU_078802_0_0_9"/>
<dbReference type="Pfam" id="PF03123">
    <property type="entry name" value="CAT_RBD"/>
    <property type="match status" value="1"/>
</dbReference>
<dbReference type="eggNOG" id="COG3711">
    <property type="taxonomic scope" value="Bacteria"/>
</dbReference>
<name>R4JYZ9_CLOPA</name>
<dbReference type="STRING" id="86416.Clopa_1028"/>
<protein>
    <submittedName>
        <fullName evidence="3">Transcriptional antiterminator</fullName>
    </submittedName>
</protein>
<dbReference type="InterPro" id="IPR036634">
    <property type="entry name" value="PRD_sf"/>
</dbReference>